<name>A0ABV9KJI9_9RHOB</name>
<dbReference type="GO" id="GO:0016746">
    <property type="term" value="F:acyltransferase activity"/>
    <property type="evidence" value="ECO:0007669"/>
    <property type="project" value="UniProtKB-KW"/>
</dbReference>
<dbReference type="EMBL" id="JBHSGI010000024">
    <property type="protein sequence ID" value="MFC4670264.1"/>
    <property type="molecule type" value="Genomic_DNA"/>
</dbReference>
<dbReference type="InterPro" id="IPR000182">
    <property type="entry name" value="GNAT_dom"/>
</dbReference>
<dbReference type="CDD" id="cd04301">
    <property type="entry name" value="NAT_SF"/>
    <property type="match status" value="1"/>
</dbReference>
<dbReference type="Proteomes" id="UP001595973">
    <property type="component" value="Unassembled WGS sequence"/>
</dbReference>
<dbReference type="Gene3D" id="3.40.630.30">
    <property type="match status" value="1"/>
</dbReference>
<keyword evidence="2 4" id="KW-0012">Acyltransferase</keyword>
<protein>
    <submittedName>
        <fullName evidence="4">GNAT family N-acetyltransferase</fullName>
        <ecNumber evidence="4">2.3.-.-</ecNumber>
    </submittedName>
</protein>
<dbReference type="RefSeq" id="WP_380719083.1">
    <property type="nucleotide sequence ID" value="NZ_JBHSGI010000024.1"/>
</dbReference>
<proteinExistence type="predicted"/>
<feature type="domain" description="N-acetyltransferase" evidence="3">
    <location>
        <begin position="1"/>
        <end position="153"/>
    </location>
</feature>
<organism evidence="4 5">
    <name type="scientific">Seohaeicola nanhaiensis</name>
    <dbReference type="NCBI Taxonomy" id="1387282"/>
    <lineage>
        <taxon>Bacteria</taxon>
        <taxon>Pseudomonadati</taxon>
        <taxon>Pseudomonadota</taxon>
        <taxon>Alphaproteobacteria</taxon>
        <taxon>Rhodobacterales</taxon>
        <taxon>Roseobacteraceae</taxon>
        <taxon>Seohaeicola</taxon>
    </lineage>
</organism>
<dbReference type="InterPro" id="IPR050832">
    <property type="entry name" value="Bact_Acetyltransf"/>
</dbReference>
<comment type="caution">
    <text evidence="4">The sequence shown here is derived from an EMBL/GenBank/DDBJ whole genome shotgun (WGS) entry which is preliminary data.</text>
</comment>
<dbReference type="PROSITE" id="PS51186">
    <property type="entry name" value="GNAT"/>
    <property type="match status" value="1"/>
</dbReference>
<dbReference type="SUPFAM" id="SSF55729">
    <property type="entry name" value="Acyl-CoA N-acyltransferases (Nat)"/>
    <property type="match status" value="1"/>
</dbReference>
<dbReference type="PANTHER" id="PTHR43877">
    <property type="entry name" value="AMINOALKYLPHOSPHONATE N-ACETYLTRANSFERASE-RELATED-RELATED"/>
    <property type="match status" value="1"/>
</dbReference>
<keyword evidence="5" id="KW-1185">Reference proteome</keyword>
<dbReference type="PANTHER" id="PTHR43877:SF1">
    <property type="entry name" value="ACETYLTRANSFERASE"/>
    <property type="match status" value="1"/>
</dbReference>
<gene>
    <name evidence="4" type="ORF">ACFO5X_16990</name>
</gene>
<sequence>MTIRSAEPGDAAGMGRVAREIAAATGRTRPCGVDYMLSHYIHHPDRILCSVAVDADGTILGFQSLKLAPAGNSNGVAEGWGMIGTHISPQAARRGIGKALFAETLAAARQAGVERIDATIGAANIGGLAYYEAMGFRTYRGNQSAVCKVFEVGAA</sequence>
<dbReference type="InterPro" id="IPR016181">
    <property type="entry name" value="Acyl_CoA_acyltransferase"/>
</dbReference>
<dbReference type="EC" id="2.3.-.-" evidence="4"/>
<keyword evidence="1 4" id="KW-0808">Transferase</keyword>
<evidence type="ECO:0000256" key="2">
    <source>
        <dbReference type="ARBA" id="ARBA00023315"/>
    </source>
</evidence>
<evidence type="ECO:0000256" key="1">
    <source>
        <dbReference type="ARBA" id="ARBA00022679"/>
    </source>
</evidence>
<evidence type="ECO:0000259" key="3">
    <source>
        <dbReference type="PROSITE" id="PS51186"/>
    </source>
</evidence>
<dbReference type="Pfam" id="PF00583">
    <property type="entry name" value="Acetyltransf_1"/>
    <property type="match status" value="1"/>
</dbReference>
<accession>A0ABV9KJI9</accession>
<evidence type="ECO:0000313" key="4">
    <source>
        <dbReference type="EMBL" id="MFC4670264.1"/>
    </source>
</evidence>
<evidence type="ECO:0000313" key="5">
    <source>
        <dbReference type="Proteomes" id="UP001595973"/>
    </source>
</evidence>
<reference evidence="5" key="1">
    <citation type="journal article" date="2019" name="Int. J. Syst. Evol. Microbiol.">
        <title>The Global Catalogue of Microorganisms (GCM) 10K type strain sequencing project: providing services to taxonomists for standard genome sequencing and annotation.</title>
        <authorList>
            <consortium name="The Broad Institute Genomics Platform"/>
            <consortium name="The Broad Institute Genome Sequencing Center for Infectious Disease"/>
            <person name="Wu L."/>
            <person name="Ma J."/>
        </authorList>
    </citation>
    <scope>NUCLEOTIDE SEQUENCE [LARGE SCALE GENOMIC DNA]</scope>
    <source>
        <strain evidence="5">CGMCC 4.7283</strain>
    </source>
</reference>